<dbReference type="FunFam" id="3.40.50.300:FF:000533">
    <property type="entry name" value="Helicase, Snf2 family"/>
    <property type="match status" value="1"/>
</dbReference>
<dbReference type="AlphaFoldDB" id="H8GP01"/>
<dbReference type="SUPFAM" id="SSF52540">
    <property type="entry name" value="P-loop containing nucleoside triphosphate hydrolases"/>
    <property type="match status" value="2"/>
</dbReference>
<gene>
    <name evidence="5" type="ORF">Metal_0575</name>
</gene>
<name>H8GP01_METAL</name>
<dbReference type="PANTHER" id="PTHR10799">
    <property type="entry name" value="SNF2/RAD54 HELICASE FAMILY"/>
    <property type="match status" value="1"/>
</dbReference>
<protein>
    <submittedName>
        <fullName evidence="5">DNA/RNA helicase, superfamily II, SNF2 family</fullName>
    </submittedName>
</protein>
<dbReference type="Pfam" id="PF12419">
    <property type="entry name" value="DUF3670"/>
    <property type="match status" value="1"/>
</dbReference>
<dbReference type="InterPro" id="IPR014001">
    <property type="entry name" value="Helicase_ATP-bd"/>
</dbReference>
<keyword evidence="2 5" id="KW-0547">Nucleotide-binding</keyword>
<organism evidence="5 6">
    <name type="scientific">Methylomicrobium album BG8</name>
    <dbReference type="NCBI Taxonomy" id="686340"/>
    <lineage>
        <taxon>Bacteria</taxon>
        <taxon>Pseudomonadati</taxon>
        <taxon>Pseudomonadota</taxon>
        <taxon>Gammaproteobacteria</taxon>
        <taxon>Methylococcales</taxon>
        <taxon>Methylococcaceae</taxon>
        <taxon>Methylomicrobium</taxon>
    </lineage>
</organism>
<keyword evidence="2 5" id="KW-0067">ATP-binding</keyword>
<evidence type="ECO:0000259" key="4">
    <source>
        <dbReference type="PROSITE" id="PS51194"/>
    </source>
</evidence>
<dbReference type="InterPro" id="IPR022138">
    <property type="entry name" value="DUF3670"/>
</dbReference>
<sequence>MPHVVHLFWAPETTEAFIQAGHFYLWVESAAQAANQSKKRKTRSHPNHLDAERLRDWLKSSIGVTSRESDSVTYPVPLPSFQGNPLPCPELSTHLDAEAYAWHEAEIEIWPIRCFCFNNRAINLINDIHFRLIFQGEDFKAGSDFLFWYYFTQSLRGILLKDQYIPALRYRVRQTGKHPYEVYTGWEFLSPHYECLIEEAAERLPPAAAPNFEPATVLRHCAEVLLRQAAGNSRLTQALEKQLADSWLLPACRPTRQEPWLTAGDLTLGEQWATWRKQLSGAAGETGFQLGLQLQEASTEQPDSWRLEFRVVSRRDPSLQRPLADYWQLSGTARQHWEKDFGSDFEQRLLIDLGQAARVYPALWKGMETAEPSGIDLSLEEAFAFLNETAWVLEAAGFRVSVPSWWTPQGRRRAKLRMRPAATSKKAARSTTQSLLSLDQLLEYRYELTLGGEQVGAEEWMQLVETKTPLVQFRGQWVVLDRERMKDMLEFWRRQGEAEENLDMRDWLKRTADEADLFEVDPGSALADMLDKLRHQQHLQPIEDIPGLNAELREYQKRGVAWLVFLEQLGLCGCLADDMGLGKTLQVIARLVMARDEAGHGPSLLIAPTSVLGNWRKEIERFAPQLTTRLHHGSERCKAEEEFDAAAQAVDVVIVSYPLALRDAKLFQALKWRRIVLDEAQNIKNPEAKQTKAIFKLDADYRWALTGTPVENRLLDLWSIFNFLNPGYLGKQAAFRKAFEAPIQRDNDPMKSAMLKRLVEPFILRRVKTDPAIIRDLPDKVENKQYCNLSKEQASLYEAVVRDVEQQLEASEGIQRQGLMLSTLMKLKQICNHPAQFLQDDSAFNAERSHKLERLGDMLADALAEGESVLIFTQFTEIGARLERYCRSRLDCRTYYLHGGTARNTREKMIAEFQNPETPPAVFILSLKAGGVGITLTRANHVFHFDRWWNPAVEDQATDRAFRIGQTKNVFVHKFITLGTLEERIDQMIDAKKKIAGAIVGNDESWLTQLDNAAFKQLIRLNQTAVLE</sequence>
<proteinExistence type="predicted"/>
<keyword evidence="6" id="KW-1185">Reference proteome</keyword>
<dbReference type="STRING" id="686340.Metal_0575"/>
<dbReference type="Pfam" id="PF00176">
    <property type="entry name" value="SNF2-rel_dom"/>
    <property type="match status" value="1"/>
</dbReference>
<evidence type="ECO:0000259" key="3">
    <source>
        <dbReference type="PROSITE" id="PS51192"/>
    </source>
</evidence>
<dbReference type="SMART" id="SM00487">
    <property type="entry name" value="DEXDc"/>
    <property type="match status" value="1"/>
</dbReference>
<evidence type="ECO:0000313" key="6">
    <source>
        <dbReference type="Proteomes" id="UP000005090"/>
    </source>
</evidence>
<evidence type="ECO:0000256" key="2">
    <source>
        <dbReference type="ARBA" id="ARBA00022806"/>
    </source>
</evidence>
<dbReference type="PROSITE" id="PS51194">
    <property type="entry name" value="HELICASE_CTER"/>
    <property type="match status" value="1"/>
</dbReference>
<dbReference type="EMBL" id="CM001475">
    <property type="protein sequence ID" value="EIC28423.1"/>
    <property type="molecule type" value="Genomic_DNA"/>
</dbReference>
<dbReference type="Gene3D" id="3.40.50.10810">
    <property type="entry name" value="Tandem AAA-ATPase domain"/>
    <property type="match status" value="1"/>
</dbReference>
<reference evidence="5 6" key="1">
    <citation type="journal article" date="2013" name="Genome Announc.">
        <title>Genome Sequence of the Obligate Gammaproteobacterial Methanotroph Methylomicrobium album Strain BG8.</title>
        <authorList>
            <person name="Kits K.D."/>
            <person name="Kalyuzhnaya M.G."/>
            <person name="Klotz M.G."/>
            <person name="Jetten M.S."/>
            <person name="Op den Camp H.J."/>
            <person name="Vuilleumier S."/>
            <person name="Bringel F."/>
            <person name="Dispirito A.A."/>
            <person name="Murrell J.C."/>
            <person name="Bruce D."/>
            <person name="Cheng J.F."/>
            <person name="Copeland A."/>
            <person name="Goodwin L."/>
            <person name="Hauser L."/>
            <person name="Lajus A."/>
            <person name="Land M.L."/>
            <person name="Lapidus A."/>
            <person name="Lucas S."/>
            <person name="Medigue C."/>
            <person name="Pitluck S."/>
            <person name="Woyke T."/>
            <person name="Zeytun A."/>
            <person name="Stein L.Y."/>
        </authorList>
    </citation>
    <scope>NUCLEOTIDE SEQUENCE [LARGE SCALE GENOMIC DNA]</scope>
    <source>
        <strain evidence="5 6">BG8</strain>
    </source>
</reference>
<dbReference type="InterPro" id="IPR001650">
    <property type="entry name" value="Helicase_C-like"/>
</dbReference>
<dbReference type="Gene3D" id="3.40.50.300">
    <property type="entry name" value="P-loop containing nucleotide triphosphate hydrolases"/>
    <property type="match status" value="1"/>
</dbReference>
<dbReference type="InterPro" id="IPR038718">
    <property type="entry name" value="SNF2-like_sf"/>
</dbReference>
<dbReference type="Pfam" id="PF00271">
    <property type="entry name" value="Helicase_C"/>
    <property type="match status" value="1"/>
</dbReference>
<accession>H8GP01</accession>
<keyword evidence="1" id="KW-0378">Hydrolase</keyword>
<dbReference type="Proteomes" id="UP000005090">
    <property type="component" value="Chromosome"/>
</dbReference>
<dbReference type="PROSITE" id="PS51192">
    <property type="entry name" value="HELICASE_ATP_BIND_1"/>
    <property type="match status" value="1"/>
</dbReference>
<keyword evidence="2 5" id="KW-0347">Helicase</keyword>
<evidence type="ECO:0000256" key="1">
    <source>
        <dbReference type="ARBA" id="ARBA00022801"/>
    </source>
</evidence>
<dbReference type="CDD" id="cd18012">
    <property type="entry name" value="DEXQc_arch_SWI2_SNF2"/>
    <property type="match status" value="1"/>
</dbReference>
<dbReference type="GO" id="GO:0004386">
    <property type="term" value="F:helicase activity"/>
    <property type="evidence" value="ECO:0007669"/>
    <property type="project" value="UniProtKB-KW"/>
</dbReference>
<feature type="domain" description="Helicase ATP-binding" evidence="3">
    <location>
        <begin position="564"/>
        <end position="727"/>
    </location>
</feature>
<dbReference type="GO" id="GO:0016787">
    <property type="term" value="F:hydrolase activity"/>
    <property type="evidence" value="ECO:0007669"/>
    <property type="project" value="UniProtKB-KW"/>
</dbReference>
<dbReference type="CDD" id="cd18793">
    <property type="entry name" value="SF2_C_SNF"/>
    <property type="match status" value="1"/>
</dbReference>
<dbReference type="eggNOG" id="COG0553">
    <property type="taxonomic scope" value="Bacteria"/>
</dbReference>
<feature type="domain" description="Helicase C-terminal" evidence="4">
    <location>
        <begin position="851"/>
        <end position="1011"/>
    </location>
</feature>
<dbReference type="GO" id="GO:0005524">
    <property type="term" value="F:ATP binding"/>
    <property type="evidence" value="ECO:0007669"/>
    <property type="project" value="InterPro"/>
</dbReference>
<dbReference type="InterPro" id="IPR027417">
    <property type="entry name" value="P-loop_NTPase"/>
</dbReference>
<dbReference type="InterPro" id="IPR000330">
    <property type="entry name" value="SNF2_N"/>
</dbReference>
<evidence type="ECO:0000313" key="5">
    <source>
        <dbReference type="EMBL" id="EIC28423.1"/>
    </source>
</evidence>
<dbReference type="SMART" id="SM00490">
    <property type="entry name" value="HELICc"/>
    <property type="match status" value="1"/>
</dbReference>
<dbReference type="HOGENOM" id="CLU_000315_21_8_6"/>
<dbReference type="InterPro" id="IPR049730">
    <property type="entry name" value="SNF2/RAD54-like_C"/>
</dbReference>